<dbReference type="EMBL" id="PVLV01000138">
    <property type="protein sequence ID" value="PRH79162.1"/>
    <property type="molecule type" value="Genomic_DNA"/>
</dbReference>
<dbReference type="Pfam" id="PF05362">
    <property type="entry name" value="Lon_C"/>
    <property type="match status" value="1"/>
</dbReference>
<dbReference type="GO" id="GO:0004252">
    <property type="term" value="F:serine-type endopeptidase activity"/>
    <property type="evidence" value="ECO:0007669"/>
    <property type="project" value="InterPro"/>
</dbReference>
<dbReference type="GO" id="GO:0006508">
    <property type="term" value="P:proteolysis"/>
    <property type="evidence" value="ECO:0007669"/>
    <property type="project" value="InterPro"/>
</dbReference>
<evidence type="ECO:0000259" key="1">
    <source>
        <dbReference type="Pfam" id="PF05362"/>
    </source>
</evidence>
<dbReference type="AlphaFoldDB" id="A0A2S9PXM5"/>
<dbReference type="Proteomes" id="UP000239322">
    <property type="component" value="Unassembled WGS sequence"/>
</dbReference>
<dbReference type="InterPro" id="IPR020568">
    <property type="entry name" value="Ribosomal_Su5_D2-typ_SF"/>
</dbReference>
<dbReference type="GO" id="GO:0004176">
    <property type="term" value="F:ATP-dependent peptidase activity"/>
    <property type="evidence" value="ECO:0007669"/>
    <property type="project" value="InterPro"/>
</dbReference>
<protein>
    <recommendedName>
        <fullName evidence="1">Lon proteolytic domain-containing protein</fullName>
    </recommendedName>
</protein>
<evidence type="ECO:0000313" key="3">
    <source>
        <dbReference type="Proteomes" id="UP000239322"/>
    </source>
</evidence>
<feature type="domain" description="Lon proteolytic" evidence="1">
    <location>
        <begin position="157"/>
        <end position="239"/>
    </location>
</feature>
<organism evidence="2 3">
    <name type="scientific">Streptomyces solincola</name>
    <dbReference type="NCBI Taxonomy" id="2100817"/>
    <lineage>
        <taxon>Bacteria</taxon>
        <taxon>Bacillati</taxon>
        <taxon>Actinomycetota</taxon>
        <taxon>Actinomycetes</taxon>
        <taxon>Kitasatosporales</taxon>
        <taxon>Streptomycetaceae</taxon>
        <taxon>Streptomyces</taxon>
    </lineage>
</organism>
<dbReference type="Gene3D" id="3.30.230.10">
    <property type="match status" value="1"/>
</dbReference>
<accession>A0A2S9PXM5</accession>
<evidence type="ECO:0000313" key="2">
    <source>
        <dbReference type="EMBL" id="PRH79162.1"/>
    </source>
</evidence>
<comment type="caution">
    <text evidence="2">The sequence shown here is derived from an EMBL/GenBank/DDBJ whole genome shotgun (WGS) entry which is preliminary data.</text>
</comment>
<dbReference type="InterPro" id="IPR008269">
    <property type="entry name" value="Lon_proteolytic"/>
</dbReference>
<dbReference type="RefSeq" id="WP_105868697.1">
    <property type="nucleotide sequence ID" value="NZ_PVLV01000138.1"/>
</dbReference>
<dbReference type="InterPro" id="IPR014721">
    <property type="entry name" value="Ribsml_uS5_D2-typ_fold_subgr"/>
</dbReference>
<dbReference type="SUPFAM" id="SSF54211">
    <property type="entry name" value="Ribosomal protein S5 domain 2-like"/>
    <property type="match status" value="1"/>
</dbReference>
<keyword evidence="3" id="KW-1185">Reference proteome</keyword>
<dbReference type="OrthoDB" id="2356897at2"/>
<reference evidence="2 3" key="1">
    <citation type="submission" date="2018-03" db="EMBL/GenBank/DDBJ databases">
        <title>Novel Streptomyces sp. from soil.</title>
        <authorList>
            <person name="Tan G.Y.A."/>
            <person name="Lee Z.Y."/>
        </authorList>
    </citation>
    <scope>NUCLEOTIDE SEQUENCE [LARGE SCALE GENOMIC DNA]</scope>
    <source>
        <strain evidence="2 3">ST5x</strain>
    </source>
</reference>
<name>A0A2S9PXM5_9ACTN</name>
<gene>
    <name evidence="2" type="ORF">C6N75_11045</name>
</gene>
<sequence>MSSWLSRLPRARALVLCALPLLALLLVAGLAPLPFTVAQPGTTSDVLGEHRGEPVITISGAPVRRTDGRLLMTTILATGPDADVDLGDVVDGWFRTDRAVLPRGSVYPPGQSEAEIEKRNLGQMEQSQNSAVTAALGYLGRSPQQVKVDLRLADVGGPSAGLFFALGIVDKIRGDGSGGDLTGGRTIAGTGTVAADGTVGAVGGVSLKTQAARRDGATVFLVPKAECAQAEAELPAGMRLVPVTALKDAVASLTALEQGKAVPSC</sequence>
<proteinExistence type="predicted"/>